<protein>
    <recommendedName>
        <fullName evidence="1">diguanylate cyclase</fullName>
        <ecNumber evidence="1">2.7.7.65</ecNumber>
    </recommendedName>
</protein>
<feature type="transmembrane region" description="Helical" evidence="3">
    <location>
        <begin position="67"/>
        <end position="87"/>
    </location>
</feature>
<feature type="transmembrane region" description="Helical" evidence="3">
    <location>
        <begin position="188"/>
        <end position="206"/>
    </location>
</feature>
<dbReference type="InterPro" id="IPR050469">
    <property type="entry name" value="Diguanylate_Cyclase"/>
</dbReference>
<evidence type="ECO:0000313" key="5">
    <source>
        <dbReference type="EMBL" id="MDQ0008583.1"/>
    </source>
</evidence>
<feature type="transmembrane region" description="Helical" evidence="3">
    <location>
        <begin position="284"/>
        <end position="302"/>
    </location>
</feature>
<dbReference type="InterPro" id="IPR000160">
    <property type="entry name" value="GGDEF_dom"/>
</dbReference>
<evidence type="ECO:0000259" key="4">
    <source>
        <dbReference type="PROSITE" id="PS50887"/>
    </source>
</evidence>
<dbReference type="PANTHER" id="PTHR45138:SF9">
    <property type="entry name" value="DIGUANYLATE CYCLASE DGCM-RELATED"/>
    <property type="match status" value="1"/>
</dbReference>
<feature type="transmembrane region" description="Helical" evidence="3">
    <location>
        <begin position="258"/>
        <end position="278"/>
    </location>
</feature>
<dbReference type="PANTHER" id="PTHR45138">
    <property type="entry name" value="REGULATORY COMPONENTS OF SENSORY TRANSDUCTION SYSTEM"/>
    <property type="match status" value="1"/>
</dbReference>
<feature type="transmembrane region" description="Helical" evidence="3">
    <location>
        <begin position="218"/>
        <end position="238"/>
    </location>
</feature>
<dbReference type="Gene3D" id="3.30.70.270">
    <property type="match status" value="1"/>
</dbReference>
<organism evidence="5 6">
    <name type="scientific">Luteibacter jiangsuensis</name>
    <dbReference type="NCBI Taxonomy" id="637577"/>
    <lineage>
        <taxon>Bacteria</taxon>
        <taxon>Pseudomonadati</taxon>
        <taxon>Pseudomonadota</taxon>
        <taxon>Gammaproteobacteria</taxon>
        <taxon>Lysobacterales</taxon>
        <taxon>Rhodanobacteraceae</taxon>
        <taxon>Luteibacter</taxon>
    </lineage>
</organism>
<dbReference type="InterPro" id="IPR043128">
    <property type="entry name" value="Rev_trsase/Diguanyl_cyclase"/>
</dbReference>
<proteinExistence type="predicted"/>
<evidence type="ECO:0000256" key="1">
    <source>
        <dbReference type="ARBA" id="ARBA00012528"/>
    </source>
</evidence>
<dbReference type="RefSeq" id="WP_306847378.1">
    <property type="nucleotide sequence ID" value="NZ_JAUSSK010000001.1"/>
</dbReference>
<dbReference type="SMART" id="SM00267">
    <property type="entry name" value="GGDEF"/>
    <property type="match status" value="1"/>
</dbReference>
<reference evidence="5 6" key="1">
    <citation type="submission" date="2023-07" db="EMBL/GenBank/DDBJ databases">
        <title>Sorghum-associated microbial communities from plants grown in Nebraska, USA.</title>
        <authorList>
            <person name="Schachtman D."/>
        </authorList>
    </citation>
    <scope>NUCLEOTIDE SEQUENCE [LARGE SCALE GENOMIC DNA]</scope>
    <source>
        <strain evidence="5 6">CC60</strain>
    </source>
</reference>
<dbReference type="InterPro" id="IPR029787">
    <property type="entry name" value="Nucleotide_cyclase"/>
</dbReference>
<gene>
    <name evidence="5" type="ORF">J2T07_000742</name>
</gene>
<keyword evidence="3" id="KW-0472">Membrane</keyword>
<comment type="catalytic activity">
    <reaction evidence="2">
        <text>2 GTP = 3',3'-c-di-GMP + 2 diphosphate</text>
        <dbReference type="Rhea" id="RHEA:24898"/>
        <dbReference type="ChEBI" id="CHEBI:33019"/>
        <dbReference type="ChEBI" id="CHEBI:37565"/>
        <dbReference type="ChEBI" id="CHEBI:58805"/>
        <dbReference type="EC" id="2.7.7.65"/>
    </reaction>
</comment>
<keyword evidence="6" id="KW-1185">Reference proteome</keyword>
<name>A0ABT9SUB8_9GAMM</name>
<evidence type="ECO:0000256" key="2">
    <source>
        <dbReference type="ARBA" id="ARBA00034247"/>
    </source>
</evidence>
<evidence type="ECO:0000256" key="3">
    <source>
        <dbReference type="SAM" id="Phobius"/>
    </source>
</evidence>
<dbReference type="Proteomes" id="UP001237737">
    <property type="component" value="Unassembled WGS sequence"/>
</dbReference>
<feature type="transmembrane region" description="Helical" evidence="3">
    <location>
        <begin position="35"/>
        <end position="55"/>
    </location>
</feature>
<accession>A0ABT9SUB8</accession>
<feature type="transmembrane region" description="Helical" evidence="3">
    <location>
        <begin position="156"/>
        <end position="176"/>
    </location>
</feature>
<comment type="caution">
    <text evidence="5">The sequence shown here is derived from an EMBL/GenBank/DDBJ whole genome shotgun (WGS) entry which is preliminary data.</text>
</comment>
<keyword evidence="3" id="KW-1133">Transmembrane helix</keyword>
<feature type="transmembrane region" description="Helical" evidence="3">
    <location>
        <begin position="7"/>
        <end position="29"/>
    </location>
</feature>
<dbReference type="EC" id="2.7.7.65" evidence="1"/>
<feature type="domain" description="GGDEF" evidence="4">
    <location>
        <begin position="356"/>
        <end position="489"/>
    </location>
</feature>
<dbReference type="CDD" id="cd01949">
    <property type="entry name" value="GGDEF"/>
    <property type="match status" value="1"/>
</dbReference>
<dbReference type="PROSITE" id="PS50887">
    <property type="entry name" value="GGDEF"/>
    <property type="match status" value="1"/>
</dbReference>
<keyword evidence="3" id="KW-0812">Transmembrane</keyword>
<dbReference type="SUPFAM" id="SSF55073">
    <property type="entry name" value="Nucleotide cyclase"/>
    <property type="match status" value="1"/>
</dbReference>
<feature type="transmembrane region" description="Helical" evidence="3">
    <location>
        <begin position="93"/>
        <end position="111"/>
    </location>
</feature>
<dbReference type="EMBL" id="JAUSSK010000001">
    <property type="protein sequence ID" value="MDQ0008583.1"/>
    <property type="molecule type" value="Genomic_DNA"/>
</dbReference>
<feature type="transmembrane region" description="Helical" evidence="3">
    <location>
        <begin position="123"/>
        <end position="141"/>
    </location>
</feature>
<sequence>MGTTRRYLGYAVACLALPVAQVVAPPLAGRELPELAYYLMLFASGAACLAALACLRVPTYERRTMVCLALGLACWFAGMAYAIARSGAEENLISTYVLFVSYGVPLLYAAVSTRDEPSMLSRRIVDGSLLILLVILCYLGVRDLRDANGFLKNEDMVWVVVAFDVENVFLFLTFVIRSLTATEEREHRFFRLTATFLGLYAIAAGIHNHDELHPNLPIFQQLADVLPTVPFVALICLLHAQRHRRPFEPTRHRWARQLSVSLAPGLLLAAIFALSLGISETQRTFGRVVLALAMLAYVVRVTQTQFWFARTRDMLSEALAAVERVSLLDELTGIPNRRAFDQALAERTKEAAREGKPLSALMIDVDLFKTFNDTRGHPAGDVALSAVARLLAGTLRRPTDFIARYGGEEFVALLPGADRLGAQVVARRMNRAIYDAQLEHTHGIDGRVTVSIGVATGLPPDVQSLVREADQALYVAKSSGRNRHVSANEALEPG</sequence>
<dbReference type="Pfam" id="PF00990">
    <property type="entry name" value="GGDEF"/>
    <property type="match status" value="1"/>
</dbReference>
<evidence type="ECO:0000313" key="6">
    <source>
        <dbReference type="Proteomes" id="UP001237737"/>
    </source>
</evidence>
<dbReference type="NCBIfam" id="TIGR00254">
    <property type="entry name" value="GGDEF"/>
    <property type="match status" value="1"/>
</dbReference>